<evidence type="ECO:0000256" key="1">
    <source>
        <dbReference type="SAM" id="MobiDB-lite"/>
    </source>
</evidence>
<organism evidence="2">
    <name type="scientific">Myoviridae sp. ctEg02</name>
    <dbReference type="NCBI Taxonomy" id="2825061"/>
    <lineage>
        <taxon>Viruses</taxon>
        <taxon>Duplodnaviria</taxon>
        <taxon>Heunggongvirae</taxon>
        <taxon>Uroviricota</taxon>
        <taxon>Caudoviricetes</taxon>
    </lineage>
</organism>
<protein>
    <submittedName>
        <fullName evidence="2">Uncharacterized protein</fullName>
    </submittedName>
</protein>
<evidence type="ECO:0000313" key="2">
    <source>
        <dbReference type="EMBL" id="DAE09088.1"/>
    </source>
</evidence>
<feature type="compositionally biased region" description="Polar residues" evidence="1">
    <location>
        <begin position="1"/>
        <end position="13"/>
    </location>
</feature>
<name>A0A8S5PQP8_9CAUD</name>
<dbReference type="EMBL" id="BK015482">
    <property type="protein sequence ID" value="DAE09088.1"/>
    <property type="molecule type" value="Genomic_DNA"/>
</dbReference>
<feature type="region of interest" description="Disordered" evidence="1">
    <location>
        <begin position="1"/>
        <end position="24"/>
    </location>
</feature>
<reference evidence="2" key="1">
    <citation type="journal article" date="2021" name="Proc. Natl. Acad. Sci. U.S.A.">
        <title>A Catalog of Tens of Thousands of Viruses from Human Metagenomes Reveals Hidden Associations with Chronic Diseases.</title>
        <authorList>
            <person name="Tisza M.J."/>
            <person name="Buck C.B."/>
        </authorList>
    </citation>
    <scope>NUCLEOTIDE SEQUENCE</scope>
    <source>
        <strain evidence="2">CtEg02</strain>
    </source>
</reference>
<accession>A0A8S5PQP8</accession>
<proteinExistence type="predicted"/>
<sequence length="204" mass="23066">MSCKNSAFRYTQGSHRRLERQSQARTEIAPKGAFPFLEENMRRPINPVIPYPHEAVQHTRCVLALSMITVAISLLKPETLPQLGDLGRQVEKVNRWIDRCADDTQKRRLSAGAKRDLDARFHILAGHVGDIQTASGDASRWTQWGAGMWAGLTFLEDCRNTCPAYFRGLHWHNLLKTLTTLCNALENVDPQIAEIGTRVYERAA</sequence>